<dbReference type="AlphaFoldDB" id="A0A256FCB2"/>
<evidence type="ECO:0000313" key="2">
    <source>
        <dbReference type="Proteomes" id="UP000216478"/>
    </source>
</evidence>
<evidence type="ECO:0000313" key="1">
    <source>
        <dbReference type="EMBL" id="OYR12505.1"/>
    </source>
</evidence>
<reference evidence="1 2" key="1">
    <citation type="submission" date="2017-07" db="EMBL/GenBank/DDBJ databases">
        <title>Phylogenetic study on the rhizospheric bacterium Ochrobactrum sp. A44.</title>
        <authorList>
            <person name="Krzyzanowska D.M."/>
            <person name="Ossowicki A."/>
            <person name="Rajewska M."/>
            <person name="Maciag T."/>
            <person name="Kaczynski Z."/>
            <person name="Czerwicka M."/>
            <person name="Jafra S."/>
        </authorList>
    </citation>
    <scope>NUCLEOTIDE SEQUENCE [LARGE SCALE GENOMIC DNA]</scope>
    <source>
        <strain evidence="1 2">OgA9a</strain>
    </source>
</reference>
<name>A0A256FCB2_9HYPH</name>
<comment type="caution">
    <text evidence="1">The sequence shown here is derived from an EMBL/GenBank/DDBJ whole genome shotgun (WGS) entry which is preliminary data.</text>
</comment>
<organism evidence="1 2">
    <name type="scientific">Brucella grignonensis</name>
    <dbReference type="NCBI Taxonomy" id="94627"/>
    <lineage>
        <taxon>Bacteria</taxon>
        <taxon>Pseudomonadati</taxon>
        <taxon>Pseudomonadota</taxon>
        <taxon>Alphaproteobacteria</taxon>
        <taxon>Hyphomicrobiales</taxon>
        <taxon>Brucellaceae</taxon>
        <taxon>Brucella/Ochrobactrum group</taxon>
        <taxon>Brucella</taxon>
    </lineage>
</organism>
<gene>
    <name evidence="1" type="ORF">CEV33_1289</name>
</gene>
<dbReference type="EMBL" id="NNRL01000159">
    <property type="protein sequence ID" value="OYR12505.1"/>
    <property type="molecule type" value="Genomic_DNA"/>
</dbReference>
<accession>A0A256FCB2</accession>
<proteinExistence type="predicted"/>
<sequence length="44" mass="5199">MITSHRDRRAFQNYGYFSRLRPIRHTKSSNLAKALFARLSTQSD</sequence>
<keyword evidence="2" id="KW-1185">Reference proteome</keyword>
<protein>
    <submittedName>
        <fullName evidence="1">Uncharacterized protein</fullName>
    </submittedName>
</protein>
<dbReference type="Proteomes" id="UP000216478">
    <property type="component" value="Unassembled WGS sequence"/>
</dbReference>